<dbReference type="InterPro" id="IPR002821">
    <property type="entry name" value="Hydantoinase_A"/>
</dbReference>
<gene>
    <name evidence="3" type="ORF">GCM10008024_35840</name>
    <name evidence="4" type="ORF">SAMN05444006_12243</name>
</gene>
<dbReference type="PANTHER" id="PTHR11365">
    <property type="entry name" value="5-OXOPROLINASE RELATED"/>
    <property type="match status" value="1"/>
</dbReference>
<reference evidence="4 5" key="2">
    <citation type="submission" date="2016-10" db="EMBL/GenBank/DDBJ databases">
        <authorList>
            <person name="Varghese N."/>
            <person name="Submissions S."/>
        </authorList>
    </citation>
    <scope>NUCLEOTIDE SEQUENCE [LARGE SCALE GENOMIC DNA]</scope>
    <source>
        <strain evidence="4 5">DSM 24802</strain>
    </source>
</reference>
<evidence type="ECO:0000313" key="5">
    <source>
        <dbReference type="Proteomes" id="UP000199541"/>
    </source>
</evidence>
<evidence type="ECO:0000259" key="1">
    <source>
        <dbReference type="Pfam" id="PF01968"/>
    </source>
</evidence>
<feature type="domain" description="Hydantoinase A/oxoprolinase" evidence="1">
    <location>
        <begin position="193"/>
        <end position="326"/>
    </location>
</feature>
<dbReference type="EMBL" id="BNAB01000023">
    <property type="protein sequence ID" value="GHE05360.1"/>
    <property type="molecule type" value="Genomic_DNA"/>
</dbReference>
<comment type="caution">
    <text evidence="3">The sequence shown here is derived from an EMBL/GenBank/DDBJ whole genome shotgun (WGS) entry which is preliminary data.</text>
</comment>
<dbReference type="Proteomes" id="UP000634647">
    <property type="component" value="Unassembled WGS sequence"/>
</dbReference>
<dbReference type="GO" id="GO:0006749">
    <property type="term" value="P:glutathione metabolic process"/>
    <property type="evidence" value="ECO:0007669"/>
    <property type="project" value="TreeGrafter"/>
</dbReference>
<reference evidence="3" key="3">
    <citation type="submission" date="2023-06" db="EMBL/GenBank/DDBJ databases">
        <authorList>
            <person name="Sun Q."/>
            <person name="Zhou Y."/>
        </authorList>
    </citation>
    <scope>NUCLEOTIDE SEQUENCE</scope>
    <source>
        <strain evidence="3">CGMCC 1.10859</strain>
    </source>
</reference>
<accession>A0AAN5A1C2</accession>
<proteinExistence type="predicted"/>
<evidence type="ECO:0000313" key="4">
    <source>
        <dbReference type="EMBL" id="SDX63941.1"/>
    </source>
</evidence>
<reference evidence="3" key="1">
    <citation type="journal article" date="2014" name="Int. J. Syst. Evol. Microbiol.">
        <title>Complete genome sequence of Corynebacterium casei LMG S-19264T (=DSM 44701T), isolated from a smear-ripened cheese.</title>
        <authorList>
            <consortium name="US DOE Joint Genome Institute (JGI-PGF)"/>
            <person name="Walter F."/>
            <person name="Albersmeier A."/>
            <person name="Kalinowski J."/>
            <person name="Ruckert C."/>
        </authorList>
    </citation>
    <scope>NUCLEOTIDE SEQUENCE</scope>
    <source>
        <strain evidence="3">CGMCC 1.10859</strain>
    </source>
</reference>
<dbReference type="InterPro" id="IPR008040">
    <property type="entry name" value="Hydant_A_N"/>
</dbReference>
<evidence type="ECO:0000259" key="2">
    <source>
        <dbReference type="Pfam" id="PF05378"/>
    </source>
</evidence>
<name>A0AAN5A1C2_9RHOB</name>
<protein>
    <submittedName>
        <fullName evidence="3 4">Hydantoinase</fullName>
    </submittedName>
</protein>
<dbReference type="AlphaFoldDB" id="A0AAN5A1C2"/>
<dbReference type="PANTHER" id="PTHR11365:SF2">
    <property type="entry name" value="5-OXOPROLINASE"/>
    <property type="match status" value="1"/>
</dbReference>
<dbReference type="InterPro" id="IPR043129">
    <property type="entry name" value="ATPase_NBD"/>
</dbReference>
<evidence type="ECO:0000313" key="3">
    <source>
        <dbReference type="EMBL" id="GHE05360.1"/>
    </source>
</evidence>
<dbReference type="EMBL" id="FNOB01000022">
    <property type="protein sequence ID" value="SDX63941.1"/>
    <property type="molecule type" value="Genomic_DNA"/>
</dbReference>
<dbReference type="GO" id="GO:0005829">
    <property type="term" value="C:cytosol"/>
    <property type="evidence" value="ECO:0007669"/>
    <property type="project" value="TreeGrafter"/>
</dbReference>
<sequence length="679" mass="68968">MAILLGVDTGGTYTDAAVLEEAPGGEVGRVIGAAKSLTTHENLMLGVGRAVDAALARAGVAPGAVSLVSLSTTLATNALVEGRGGRVALVFIGFGADDLARGGLQAVLAGDPVVCLAGGHGPSGAELAPLDLDALEAEIHRLAPNVQGFAVAASFATRNPAHELAAAGLIRRVSGLPVTCSHELSANLNGPKRALTAVLNARLIGMITRLIESCEAHLAAIGVAAPLMVVRGDGALISASLARARPIETIMSGPAASIVGARWLTGIEDALVSDIGGTTTDVAILRGGRPAIDPQGAQVGGWRTMVEAVATRSTGLGGDSEVHLRDGFETGLHLGPRRLVPVSLLATQAPEMVHAALDRALATATPGQHDGRFALPVAQGQPQGQTLGQTLGLPPREAALWARIAPAPVPLGLVLKTSIDSAALARLVQLGLVSVAGVTPSDASHVLGGLSAWDAGAAEKALRLMARRRDGRGERIAADAHALAHAIIARLQAQTVDCLLDAAFAQDDPAWPEAPEALARHPLTRAAFARRAGLVTLEARLGVPLVGLGASAPAYYGAVGKMLNTRVILPEHAGVANAIGAVVGQVSMRAEVLVTCPGDGEFAVHLPGGIETYADRDAALDAAAAACADMALARARAAGAEAVHLTPAREIREAAVEGRKMFIEARLGVTATGRPRIAS</sequence>
<dbReference type="GO" id="GO:0017168">
    <property type="term" value="F:5-oxoprolinase (ATP-hydrolyzing) activity"/>
    <property type="evidence" value="ECO:0007669"/>
    <property type="project" value="TreeGrafter"/>
</dbReference>
<dbReference type="Pfam" id="PF01968">
    <property type="entry name" value="Hydantoinase_A"/>
    <property type="match status" value="1"/>
</dbReference>
<dbReference type="SUPFAM" id="SSF53067">
    <property type="entry name" value="Actin-like ATPase domain"/>
    <property type="match status" value="1"/>
</dbReference>
<feature type="domain" description="Hydantoinase/oxoprolinase N-terminal" evidence="2">
    <location>
        <begin position="5"/>
        <end position="173"/>
    </location>
</feature>
<evidence type="ECO:0000313" key="6">
    <source>
        <dbReference type="Proteomes" id="UP000634647"/>
    </source>
</evidence>
<dbReference type="Pfam" id="PF05378">
    <property type="entry name" value="Hydant_A_N"/>
    <property type="match status" value="1"/>
</dbReference>
<keyword evidence="5" id="KW-1185">Reference proteome</keyword>
<dbReference type="InterPro" id="IPR045079">
    <property type="entry name" value="Oxoprolinase-like"/>
</dbReference>
<organism evidence="3 6">
    <name type="scientific">Allgaiera indica</name>
    <dbReference type="NCBI Taxonomy" id="765699"/>
    <lineage>
        <taxon>Bacteria</taxon>
        <taxon>Pseudomonadati</taxon>
        <taxon>Pseudomonadota</taxon>
        <taxon>Alphaproteobacteria</taxon>
        <taxon>Rhodobacterales</taxon>
        <taxon>Paracoccaceae</taxon>
        <taxon>Allgaiera</taxon>
    </lineage>
</organism>
<dbReference type="Proteomes" id="UP000199541">
    <property type="component" value="Unassembled WGS sequence"/>
</dbReference>
<dbReference type="RefSeq" id="WP_035838451.1">
    <property type="nucleotide sequence ID" value="NZ_BNAB01000023.1"/>
</dbReference>